<evidence type="ECO:0000313" key="1">
    <source>
        <dbReference type="EMBL" id="ERK42379.1"/>
    </source>
</evidence>
<keyword evidence="2" id="KW-1185">Reference proteome</keyword>
<dbReference type="Proteomes" id="UP000016608">
    <property type="component" value="Unassembled WGS sequence"/>
</dbReference>
<dbReference type="EMBL" id="AWVJ01000176">
    <property type="protein sequence ID" value="ERK42379.1"/>
    <property type="molecule type" value="Genomic_DNA"/>
</dbReference>
<gene>
    <name evidence="1" type="ORF">HMPREF0373_02893</name>
</gene>
<dbReference type="HOGENOM" id="CLU_3199982_0_0_9"/>
<evidence type="ECO:0000313" key="2">
    <source>
        <dbReference type="Proteomes" id="UP000016608"/>
    </source>
</evidence>
<reference evidence="1 2" key="1">
    <citation type="submission" date="2013-06" db="EMBL/GenBank/DDBJ databases">
        <authorList>
            <person name="Weinstock G."/>
            <person name="Sodergren E."/>
            <person name="Lobos E.A."/>
            <person name="Fulton L."/>
            <person name="Fulton R."/>
            <person name="Courtney L."/>
            <person name="Fronick C."/>
            <person name="O'Laughlin M."/>
            <person name="Godfrey J."/>
            <person name="Wilson R.M."/>
            <person name="Miner T."/>
            <person name="Farmer C."/>
            <person name="Delehaunty K."/>
            <person name="Cordes M."/>
            <person name="Minx P."/>
            <person name="Tomlinson C."/>
            <person name="Chen J."/>
            <person name="Wollam A."/>
            <person name="Pepin K.H."/>
            <person name="Bhonagiri V."/>
            <person name="Zhang X."/>
            <person name="Warren W."/>
            <person name="Mitreva M."/>
            <person name="Mardis E.R."/>
            <person name="Wilson R.K."/>
        </authorList>
    </citation>
    <scope>NUCLEOTIDE SEQUENCE [LARGE SCALE GENOMIC DNA]</scope>
    <source>
        <strain evidence="1 2">ATCC 29099</strain>
    </source>
</reference>
<name>U2PF85_EUBRA</name>
<dbReference type="AlphaFoldDB" id="U2PF85"/>
<comment type="caution">
    <text evidence="1">The sequence shown here is derived from an EMBL/GenBank/DDBJ whole genome shotgun (WGS) entry which is preliminary data.</text>
</comment>
<accession>U2PF85</accession>
<proteinExistence type="predicted"/>
<protein>
    <submittedName>
        <fullName evidence="1">Uncharacterized protein</fullName>
    </submittedName>
</protein>
<organism evidence="1 2">
    <name type="scientific">Eubacterium ramulus ATCC 29099</name>
    <dbReference type="NCBI Taxonomy" id="1256908"/>
    <lineage>
        <taxon>Bacteria</taxon>
        <taxon>Bacillati</taxon>
        <taxon>Bacillota</taxon>
        <taxon>Clostridia</taxon>
        <taxon>Eubacteriales</taxon>
        <taxon>Eubacteriaceae</taxon>
        <taxon>Eubacterium</taxon>
    </lineage>
</organism>
<sequence length="45" mass="5198">MCLNPLVLRVSSRERSEISDAADTENFSCPCWNSFSLFFINKKKI</sequence>